<feature type="transmembrane region" description="Helical" evidence="5">
    <location>
        <begin position="6"/>
        <end position="25"/>
    </location>
</feature>
<dbReference type="GO" id="GO:0006303">
    <property type="term" value="P:double-strand break repair via nonhomologous end joining"/>
    <property type="evidence" value="ECO:0007669"/>
    <property type="project" value="UniProtKB-UniRule"/>
</dbReference>
<evidence type="ECO:0000256" key="4">
    <source>
        <dbReference type="SAM" id="MobiDB-lite"/>
    </source>
</evidence>
<comment type="subunit">
    <text evidence="3">Homodimer. Interacts with LigD.</text>
</comment>
<proteinExistence type="inferred from homology"/>
<dbReference type="Gene3D" id="2.40.290.10">
    <property type="match status" value="1"/>
</dbReference>
<dbReference type="InterPro" id="IPR006164">
    <property type="entry name" value="DNA_bd_Ku70/Ku80"/>
</dbReference>
<dbReference type="PIRSF" id="PIRSF006493">
    <property type="entry name" value="Prok_Ku"/>
    <property type="match status" value="1"/>
</dbReference>
<keyword evidence="5" id="KW-0812">Transmembrane</keyword>
<comment type="caution">
    <text evidence="7">The sequence shown here is derived from an EMBL/GenBank/DDBJ whole genome shotgun (WGS) entry which is preliminary data.</text>
</comment>
<evidence type="ECO:0000313" key="8">
    <source>
        <dbReference type="Proteomes" id="UP000177876"/>
    </source>
</evidence>
<dbReference type="HAMAP" id="MF_01875">
    <property type="entry name" value="Prokaryotic_Ku"/>
    <property type="match status" value="1"/>
</dbReference>
<name>A0A1F2WKZ0_9ACTN</name>
<comment type="function">
    <text evidence="3">With LigD forms a non-homologous end joining (NHEJ) DNA repair enzyme, which repairs dsDNA breaks with reduced fidelity. Binds linear dsDNA with 5'- and 3'- overhangs but not closed circular dsDNA nor ssDNA. Recruits and stimulates the ligase activity of LigD.</text>
</comment>
<keyword evidence="5" id="KW-1133">Transmembrane helix</keyword>
<feature type="domain" description="Ku" evidence="6">
    <location>
        <begin position="53"/>
        <end position="184"/>
    </location>
</feature>
<dbReference type="PANTHER" id="PTHR41251:SF1">
    <property type="entry name" value="NON-HOMOLOGOUS END JOINING PROTEIN KU"/>
    <property type="match status" value="1"/>
</dbReference>
<evidence type="ECO:0000256" key="2">
    <source>
        <dbReference type="ARBA" id="ARBA00023172"/>
    </source>
</evidence>
<accession>A0A1F2WKZ0</accession>
<gene>
    <name evidence="3" type="primary">ku</name>
    <name evidence="7" type="ORF">A2Y75_00970</name>
</gene>
<dbReference type="PANTHER" id="PTHR41251">
    <property type="entry name" value="NON-HOMOLOGOUS END JOINING PROTEIN KU"/>
    <property type="match status" value="1"/>
</dbReference>
<dbReference type="InterPro" id="IPR009187">
    <property type="entry name" value="Prok_Ku"/>
</dbReference>
<keyword evidence="2 3" id="KW-0233">DNA recombination</keyword>
<feature type="region of interest" description="Disordered" evidence="4">
    <location>
        <begin position="254"/>
        <end position="292"/>
    </location>
</feature>
<dbReference type="EMBL" id="MELK01000033">
    <property type="protein sequence ID" value="OFW57493.1"/>
    <property type="molecule type" value="Genomic_DNA"/>
</dbReference>
<dbReference type="GO" id="GO:0003690">
    <property type="term" value="F:double-stranded DNA binding"/>
    <property type="evidence" value="ECO:0007669"/>
    <property type="project" value="UniProtKB-UniRule"/>
</dbReference>
<dbReference type="Pfam" id="PF02735">
    <property type="entry name" value="Ku"/>
    <property type="match status" value="1"/>
</dbReference>
<dbReference type="SMART" id="SM00559">
    <property type="entry name" value="Ku78"/>
    <property type="match status" value="1"/>
</dbReference>
<dbReference type="GO" id="GO:0006310">
    <property type="term" value="P:DNA recombination"/>
    <property type="evidence" value="ECO:0007669"/>
    <property type="project" value="UniProtKB-KW"/>
</dbReference>
<dbReference type="InterPro" id="IPR016194">
    <property type="entry name" value="SPOC-like_C_dom_sf"/>
</dbReference>
<evidence type="ECO:0000256" key="1">
    <source>
        <dbReference type="ARBA" id="ARBA00023125"/>
    </source>
</evidence>
<dbReference type="AlphaFoldDB" id="A0A1F2WKZ0"/>
<keyword evidence="3" id="KW-0234">DNA repair</keyword>
<keyword evidence="1 3" id="KW-0238">DNA-binding</keyword>
<comment type="similarity">
    <text evidence="3">Belongs to the prokaryotic Ku family.</text>
</comment>
<evidence type="ECO:0000256" key="3">
    <source>
        <dbReference type="HAMAP-Rule" id="MF_01875"/>
    </source>
</evidence>
<organism evidence="7 8">
    <name type="scientific">Candidatus Solincola sediminis</name>
    <dbReference type="NCBI Taxonomy" id="1797199"/>
    <lineage>
        <taxon>Bacteria</taxon>
        <taxon>Bacillati</taxon>
        <taxon>Actinomycetota</taxon>
        <taxon>Candidatus Geothermincolia</taxon>
        <taxon>Candidatus Geothermincolales</taxon>
        <taxon>Candidatus Geothermincolaceae</taxon>
        <taxon>Candidatus Solincola</taxon>
    </lineage>
</organism>
<dbReference type="CDD" id="cd00789">
    <property type="entry name" value="KU_like"/>
    <property type="match status" value="1"/>
</dbReference>
<evidence type="ECO:0000259" key="6">
    <source>
        <dbReference type="SMART" id="SM00559"/>
    </source>
</evidence>
<dbReference type="SUPFAM" id="SSF100939">
    <property type="entry name" value="SPOC domain-like"/>
    <property type="match status" value="1"/>
</dbReference>
<evidence type="ECO:0000313" key="7">
    <source>
        <dbReference type="EMBL" id="OFW57493.1"/>
    </source>
</evidence>
<protein>
    <recommendedName>
        <fullName evidence="3">Non-homologous end joining protein Ku</fullName>
    </recommendedName>
</protein>
<sequence length="292" mass="32987">MPKSLWSGYISFGMVNIPVALVTAVTDKSVRFHMLHREDGARLQQKMVCPVDGKEVPRKEAARGFEIVPDQYVMVENEELEAIEPKKTRMIEISDFVDISQIDPIYYDRPYYLIAEEGGGQAYSLLIQAMVEMKKTAIGKFVFHNREYVAAIRPMDHVLCLEVMRFADEVVSTRDLETVEHETKKGDERQLNMAKQLIEALAADFHPQDYKDEYREKVMDLIDKKAKGERVVTAPPAAEEGKVINLMAALEKSLKQVRSKEEPAGPAARKKPTEKKGTAKKTGAGSSRRKVS</sequence>
<keyword evidence="3" id="KW-0227">DNA damage</keyword>
<dbReference type="STRING" id="1797197.A2Y75_00970"/>
<keyword evidence="5" id="KW-0472">Membrane</keyword>
<feature type="compositionally biased region" description="Basic and acidic residues" evidence="4">
    <location>
        <begin position="254"/>
        <end position="263"/>
    </location>
</feature>
<evidence type="ECO:0000256" key="5">
    <source>
        <dbReference type="SAM" id="Phobius"/>
    </source>
</evidence>
<dbReference type="NCBIfam" id="TIGR02772">
    <property type="entry name" value="Ku_bact"/>
    <property type="match status" value="1"/>
</dbReference>
<dbReference type="Proteomes" id="UP000177876">
    <property type="component" value="Unassembled WGS sequence"/>
</dbReference>
<reference evidence="7 8" key="1">
    <citation type="journal article" date="2016" name="Nat. Commun.">
        <title>Thousands of microbial genomes shed light on interconnected biogeochemical processes in an aquifer system.</title>
        <authorList>
            <person name="Anantharaman K."/>
            <person name="Brown C.T."/>
            <person name="Hug L.A."/>
            <person name="Sharon I."/>
            <person name="Castelle C.J."/>
            <person name="Probst A.J."/>
            <person name="Thomas B.C."/>
            <person name="Singh A."/>
            <person name="Wilkins M.J."/>
            <person name="Karaoz U."/>
            <person name="Brodie E.L."/>
            <person name="Williams K.H."/>
            <person name="Hubbard S.S."/>
            <person name="Banfield J.F."/>
        </authorList>
    </citation>
    <scope>NUCLEOTIDE SEQUENCE [LARGE SCALE GENOMIC DNA]</scope>
</reference>